<dbReference type="Pfam" id="PF13749">
    <property type="entry name" value="HATPase_c_4"/>
    <property type="match status" value="1"/>
</dbReference>
<dbReference type="OrthoDB" id="9807907at2"/>
<feature type="domain" description="Schlafen AlbA-2" evidence="1">
    <location>
        <begin position="11"/>
        <end position="128"/>
    </location>
</feature>
<dbReference type="InterPro" id="IPR036388">
    <property type="entry name" value="WH-like_DNA-bd_sf"/>
</dbReference>
<dbReference type="EMBL" id="QKZK01000011">
    <property type="protein sequence ID" value="PZX16881.1"/>
    <property type="molecule type" value="Genomic_DNA"/>
</dbReference>
<accession>A0A2W7N9I4</accession>
<dbReference type="InterPro" id="IPR007421">
    <property type="entry name" value="Schlafen_AlbA_2_dom"/>
</dbReference>
<reference evidence="3 4" key="1">
    <citation type="submission" date="2018-06" db="EMBL/GenBank/DDBJ databases">
        <title>Genomic Encyclopedia of Archaeal and Bacterial Type Strains, Phase II (KMG-II): from individual species to whole genera.</title>
        <authorList>
            <person name="Goeker M."/>
        </authorList>
    </citation>
    <scope>NUCLEOTIDE SEQUENCE [LARGE SCALE GENOMIC DNA]</scope>
    <source>
        <strain evidence="3 4">DSM 6779</strain>
    </source>
</reference>
<dbReference type="Gene3D" id="3.30.950.30">
    <property type="entry name" value="Schlafen, AAA domain"/>
    <property type="match status" value="1"/>
</dbReference>
<dbReference type="AlphaFoldDB" id="A0A2W7N9I4"/>
<dbReference type="GO" id="GO:0004386">
    <property type="term" value="F:helicase activity"/>
    <property type="evidence" value="ECO:0007669"/>
    <property type="project" value="UniProtKB-KW"/>
</dbReference>
<dbReference type="InterPro" id="IPR038475">
    <property type="entry name" value="RecG_C_sf"/>
</dbReference>
<dbReference type="PANTHER" id="PTHR30595:SF6">
    <property type="entry name" value="SCHLAFEN ALBA-2 DOMAIN-CONTAINING PROTEIN"/>
    <property type="match status" value="1"/>
</dbReference>
<dbReference type="InterPro" id="IPR036390">
    <property type="entry name" value="WH_DNA-bd_sf"/>
</dbReference>
<comment type="caution">
    <text evidence="3">The sequence shown here is derived from an EMBL/GenBank/DDBJ whole genome shotgun (WGS) entry which is preliminary data.</text>
</comment>
<dbReference type="Proteomes" id="UP000249239">
    <property type="component" value="Unassembled WGS sequence"/>
</dbReference>
<keyword evidence="4" id="KW-1185">Reference proteome</keyword>
<dbReference type="SUPFAM" id="SSF46785">
    <property type="entry name" value="Winged helix' DNA-binding domain"/>
    <property type="match status" value="1"/>
</dbReference>
<dbReference type="InterPro" id="IPR049514">
    <property type="entry name" value="Fic-like_C"/>
</dbReference>
<keyword evidence="3" id="KW-0067">ATP-binding</keyword>
<dbReference type="RefSeq" id="WP_111445392.1">
    <property type="nucleotide sequence ID" value="NZ_QKZK01000011.1"/>
</dbReference>
<keyword evidence="3" id="KW-0378">Hydrolase</keyword>
<dbReference type="Pfam" id="PF04326">
    <property type="entry name" value="SLFN_AlbA_2"/>
    <property type="match status" value="1"/>
</dbReference>
<keyword evidence="3" id="KW-0547">Nucleotide-binding</keyword>
<evidence type="ECO:0000313" key="4">
    <source>
        <dbReference type="Proteomes" id="UP000249239"/>
    </source>
</evidence>
<keyword evidence="3" id="KW-0347">Helicase</keyword>
<name>A0A2W7N9I4_9BACT</name>
<sequence>MKLTEQIDKGESKTLELKEKLPKNEHIAKTVTAFANTSGGKMIIGVNDNRQIIGINDNELFNLQDKIASIISDNCTPGINPEIYSVNIKGKLVLVIEVVRGNLKPYFIKSQGKADGTYVRIGATNRLADLETIAELERQKRHISFDEEICYETTLDQLDITSLTQRFESIHKPLNREKLENLKLIKTENGKTYPTHALMILLGKFVHCTVKCARFKGYTMSVFTDKKEYNGDIFTILENIQSFVLNHINLKGEINGLYRTDTYEIPVPALREALINALVHRDYINQGRDIKVGIYDDIVNIVSPGGLPFGITMDDALNGRSEVRNRTVAHVFKELGLIEQWGSGINRIINTCLAQGLQKPKITEQNDFFDVEFFRPQSYTSETQPNNIINDDQCLWEKKPNKNSKKPYNQIINKEIKKKQTESQWVPQQEPQQELQQELQWVLQQELHQESLYSKVLSFLSTGTLSTQDISTVLGQKTISGQLYHIINKLREDGLIEWTIPDKPKSSKQRYQLTNKGLVFYTLLKKR</sequence>
<organism evidence="3 4">
    <name type="scientific">Breznakibacter xylanolyticus</name>
    <dbReference type="NCBI Taxonomy" id="990"/>
    <lineage>
        <taxon>Bacteria</taxon>
        <taxon>Pseudomonadati</taxon>
        <taxon>Bacteroidota</taxon>
        <taxon>Bacteroidia</taxon>
        <taxon>Marinilabiliales</taxon>
        <taxon>Marinilabiliaceae</taxon>
        <taxon>Breznakibacter</taxon>
    </lineage>
</organism>
<proteinExistence type="predicted"/>
<evidence type="ECO:0000313" key="3">
    <source>
        <dbReference type="EMBL" id="PZX16881.1"/>
    </source>
</evidence>
<dbReference type="InterPro" id="IPR038461">
    <property type="entry name" value="Schlafen_AlbA_2_dom_sf"/>
</dbReference>
<dbReference type="Gene3D" id="3.30.565.60">
    <property type="match status" value="1"/>
</dbReference>
<evidence type="ECO:0000259" key="2">
    <source>
        <dbReference type="Pfam" id="PF21247"/>
    </source>
</evidence>
<dbReference type="Pfam" id="PF21247">
    <property type="entry name" value="Fic-like_C"/>
    <property type="match status" value="1"/>
</dbReference>
<gene>
    <name evidence="3" type="ORF">LX69_01695</name>
</gene>
<dbReference type="Gene3D" id="1.10.10.10">
    <property type="entry name" value="Winged helix-like DNA-binding domain superfamily/Winged helix DNA-binding domain"/>
    <property type="match status" value="1"/>
</dbReference>
<protein>
    <submittedName>
        <fullName evidence="3">ATP-dependent DNA helicase RecG</fullName>
    </submittedName>
</protein>
<feature type="domain" description="Filamentation induced by cAMP protein Fic-like C-terminal" evidence="2">
    <location>
        <begin position="455"/>
        <end position="514"/>
    </location>
</feature>
<dbReference type="PANTHER" id="PTHR30595">
    <property type="entry name" value="GLPR-RELATED TRANSCRIPTIONAL REPRESSOR"/>
    <property type="match status" value="1"/>
</dbReference>
<evidence type="ECO:0000259" key="1">
    <source>
        <dbReference type="Pfam" id="PF04326"/>
    </source>
</evidence>